<reference evidence="1 2" key="1">
    <citation type="journal article" date="2013" name="Genome Biol.">
        <title>The genome sequence of the most widely cultivated cacao type and its use to identify candidate genes regulating pod color.</title>
        <authorList>
            <person name="Motamayor J.C."/>
            <person name="Mockaitis K."/>
            <person name="Schmutz J."/>
            <person name="Haiminen N."/>
            <person name="Iii D.L."/>
            <person name="Cornejo O."/>
            <person name="Findley S.D."/>
            <person name="Zheng P."/>
            <person name="Utro F."/>
            <person name="Royaert S."/>
            <person name="Saski C."/>
            <person name="Jenkins J."/>
            <person name="Podicheti R."/>
            <person name="Zhao M."/>
            <person name="Scheffler B.E."/>
            <person name="Stack J.C."/>
            <person name="Feltus F.A."/>
            <person name="Mustiga G.M."/>
            <person name="Amores F."/>
            <person name="Phillips W."/>
            <person name="Marelli J.P."/>
            <person name="May G.D."/>
            <person name="Shapiro H."/>
            <person name="Ma J."/>
            <person name="Bustamante C.D."/>
            <person name="Schnell R.J."/>
            <person name="Main D."/>
            <person name="Gilbert D."/>
            <person name="Parida L."/>
            <person name="Kuhn D.N."/>
        </authorList>
    </citation>
    <scope>NUCLEOTIDE SEQUENCE [LARGE SCALE GENOMIC DNA]</scope>
    <source>
        <strain evidence="2">cv. Matina 1-6</strain>
    </source>
</reference>
<organism evidence="1 2">
    <name type="scientific">Theobroma cacao</name>
    <name type="common">Cacao</name>
    <name type="synonym">Cocoa</name>
    <dbReference type="NCBI Taxonomy" id="3641"/>
    <lineage>
        <taxon>Eukaryota</taxon>
        <taxon>Viridiplantae</taxon>
        <taxon>Streptophyta</taxon>
        <taxon>Embryophyta</taxon>
        <taxon>Tracheophyta</taxon>
        <taxon>Spermatophyta</taxon>
        <taxon>Magnoliopsida</taxon>
        <taxon>eudicotyledons</taxon>
        <taxon>Gunneridae</taxon>
        <taxon>Pentapetalae</taxon>
        <taxon>rosids</taxon>
        <taxon>malvids</taxon>
        <taxon>Malvales</taxon>
        <taxon>Malvaceae</taxon>
        <taxon>Byttnerioideae</taxon>
        <taxon>Theobroma</taxon>
    </lineage>
</organism>
<dbReference type="AlphaFoldDB" id="A0A061DK98"/>
<evidence type="ECO:0000313" key="1">
    <source>
        <dbReference type="EMBL" id="EOX92466.1"/>
    </source>
</evidence>
<proteinExistence type="predicted"/>
<dbReference type="InParanoid" id="A0A061DK98"/>
<dbReference type="HOGENOM" id="CLU_1362519_0_0_1"/>
<keyword evidence="2" id="KW-1185">Reference proteome</keyword>
<name>A0A061DK98_THECC</name>
<protein>
    <submittedName>
        <fullName evidence="1">Uncharacterized protein</fullName>
    </submittedName>
</protein>
<accession>A0A061DK98</accession>
<evidence type="ECO:0000313" key="2">
    <source>
        <dbReference type="Proteomes" id="UP000026915"/>
    </source>
</evidence>
<gene>
    <name evidence="1" type="ORF">TCM_001412</name>
</gene>
<dbReference type="EMBL" id="CM001879">
    <property type="protein sequence ID" value="EOX92466.1"/>
    <property type="molecule type" value="Genomic_DNA"/>
</dbReference>
<dbReference type="Gramene" id="EOX92466">
    <property type="protein sequence ID" value="EOX92466"/>
    <property type="gene ID" value="TCM_001412"/>
</dbReference>
<dbReference type="Proteomes" id="UP000026915">
    <property type="component" value="Chromosome 1"/>
</dbReference>
<sequence>MTLKERLGMSLTAGGPTEQKTFLIGFSVRKKKEDILCMWTVEVGHIKMMMDSLWFCVSLFGVKFGPSSIGGFSLRGRVKGFFDFCFQGTVHRRGLSLSGRGKGFLGCRFTGNDLGSYEMRMKEETELRKEGVTGVLERRELGGGVRSPWESSFGGVQLMQEEGKVSFKKGRVTACMRLQNSTGASRDPKLKKEWILLKGET</sequence>